<dbReference type="InterPro" id="IPR001680">
    <property type="entry name" value="WD40_rpt"/>
</dbReference>
<keyword evidence="4" id="KW-1185">Reference proteome</keyword>
<dbReference type="SUPFAM" id="SSF50978">
    <property type="entry name" value="WD40 repeat-like"/>
    <property type="match status" value="1"/>
</dbReference>
<dbReference type="OrthoDB" id="63070at2759"/>
<feature type="compositionally biased region" description="Low complexity" evidence="2">
    <location>
        <begin position="78"/>
        <end position="87"/>
    </location>
</feature>
<feature type="compositionally biased region" description="Low complexity" evidence="2">
    <location>
        <begin position="1"/>
        <end position="14"/>
    </location>
</feature>
<dbReference type="InterPro" id="IPR051859">
    <property type="entry name" value="DCAF"/>
</dbReference>
<feature type="repeat" description="WD" evidence="1">
    <location>
        <begin position="315"/>
        <end position="348"/>
    </location>
</feature>
<feature type="region of interest" description="Disordered" evidence="2">
    <location>
        <begin position="1"/>
        <end position="106"/>
    </location>
</feature>
<dbReference type="GO" id="GO:0080008">
    <property type="term" value="C:Cul4-RING E3 ubiquitin ligase complex"/>
    <property type="evidence" value="ECO:0007669"/>
    <property type="project" value="TreeGrafter"/>
</dbReference>
<proteinExistence type="predicted"/>
<protein>
    <submittedName>
        <fullName evidence="3">WD40 repeat domain-containing protein</fullName>
    </submittedName>
</protein>
<dbReference type="Proteomes" id="UP000316726">
    <property type="component" value="Chromosome 6"/>
</dbReference>
<accession>A0A5B8MLR1</accession>
<reference evidence="3 4" key="1">
    <citation type="submission" date="2018-07" db="EMBL/GenBank/DDBJ databases">
        <title>The complete nuclear genome of the prasinophyte Chloropicon primus (CCMP1205).</title>
        <authorList>
            <person name="Pombert J.-F."/>
            <person name="Otis C."/>
            <person name="Turmel M."/>
            <person name="Lemieux C."/>
        </authorList>
    </citation>
    <scope>NUCLEOTIDE SEQUENCE [LARGE SCALE GENOMIC DNA]</scope>
    <source>
        <strain evidence="3 4">CCMP1205</strain>
    </source>
</reference>
<dbReference type="PANTHER" id="PTHR19847">
    <property type="entry name" value="DDB1- AND CUL4-ASSOCIATED FACTOR 11"/>
    <property type="match status" value="1"/>
</dbReference>
<organism evidence="3 4">
    <name type="scientific">Chloropicon primus</name>
    <dbReference type="NCBI Taxonomy" id="1764295"/>
    <lineage>
        <taxon>Eukaryota</taxon>
        <taxon>Viridiplantae</taxon>
        <taxon>Chlorophyta</taxon>
        <taxon>Chloropicophyceae</taxon>
        <taxon>Chloropicales</taxon>
        <taxon>Chloropicaceae</taxon>
        <taxon>Chloropicon</taxon>
    </lineage>
</organism>
<evidence type="ECO:0000313" key="3">
    <source>
        <dbReference type="EMBL" id="QDZ21588.1"/>
    </source>
</evidence>
<dbReference type="SMART" id="SM00320">
    <property type="entry name" value="WD40"/>
    <property type="match status" value="6"/>
</dbReference>
<evidence type="ECO:0000256" key="2">
    <source>
        <dbReference type="SAM" id="MobiDB-lite"/>
    </source>
</evidence>
<name>A0A5B8MLR1_9CHLO</name>
<feature type="compositionally biased region" description="Acidic residues" evidence="2">
    <location>
        <begin position="18"/>
        <end position="63"/>
    </location>
</feature>
<dbReference type="FunFam" id="2.130.10.10:FF:000492">
    <property type="entry name" value="LEC14B homolog isoform X2"/>
    <property type="match status" value="1"/>
</dbReference>
<dbReference type="InterPro" id="IPR015943">
    <property type="entry name" value="WD40/YVTN_repeat-like_dom_sf"/>
</dbReference>
<gene>
    <name evidence="3" type="ORF">A3770_06p41060</name>
</gene>
<dbReference type="PROSITE" id="PS50294">
    <property type="entry name" value="WD_REPEATS_REGION"/>
    <property type="match status" value="2"/>
</dbReference>
<dbReference type="EMBL" id="CP031039">
    <property type="protein sequence ID" value="QDZ21588.1"/>
    <property type="molecule type" value="Genomic_DNA"/>
</dbReference>
<evidence type="ECO:0000313" key="4">
    <source>
        <dbReference type="Proteomes" id="UP000316726"/>
    </source>
</evidence>
<keyword evidence="1" id="KW-0853">WD repeat</keyword>
<dbReference type="AlphaFoldDB" id="A0A5B8MLR1"/>
<dbReference type="Gene3D" id="2.130.10.10">
    <property type="entry name" value="YVTN repeat-like/Quinoprotein amine dehydrogenase"/>
    <property type="match status" value="2"/>
</dbReference>
<dbReference type="STRING" id="1764295.A0A5B8MLR1"/>
<feature type="repeat" description="WD" evidence="1">
    <location>
        <begin position="365"/>
        <end position="399"/>
    </location>
</feature>
<dbReference type="PANTHER" id="PTHR19847:SF7">
    <property type="entry name" value="DDB1- AND CUL4-ASSOCIATED FACTOR 11"/>
    <property type="match status" value="1"/>
</dbReference>
<dbReference type="InterPro" id="IPR036322">
    <property type="entry name" value="WD40_repeat_dom_sf"/>
</dbReference>
<dbReference type="PROSITE" id="PS50082">
    <property type="entry name" value="WD_REPEATS_2"/>
    <property type="match status" value="2"/>
</dbReference>
<dbReference type="Pfam" id="PF00400">
    <property type="entry name" value="WD40"/>
    <property type="match status" value="4"/>
</dbReference>
<dbReference type="GO" id="GO:0043161">
    <property type="term" value="P:proteasome-mediated ubiquitin-dependent protein catabolic process"/>
    <property type="evidence" value="ECO:0007669"/>
    <property type="project" value="TreeGrafter"/>
</dbReference>
<evidence type="ECO:0000256" key="1">
    <source>
        <dbReference type="PROSITE-ProRule" id="PRU00221"/>
    </source>
</evidence>
<sequence>MVAGQGASQSQASASEERDVEFDVEEEEYFDDLEERFEDSSDVDSSDVEYEEEEYEEEEEEEGLGGPSGNTRSRRSARLAGLSSSGSEPRAAQESGEGEEDDTKDKARVESLDRLKSILQANVGWRGDMEDHLASMIRRRESMGHWSPSKRTRVSSRVLPHGEPEVIDLGHSRAYIGHFAENGDVFIAGFQNQTIRLYEVNHAHQPWKLRKEIVARSLNWTITDTCMSPNQQLLVYATISSVLHAVNTNATDDVMSIQNITDLHTPLDFGEGFSDGSYGLWAINFSSDGRYILAGSSDYATYLYDVEAQRTISKAHAHKDDVNTVCFADDNDQVYLSGSDDCMIKVWDRRCGESGDGLSRAQGILPGHTEGLTYMSPKGDGRYFISNGKDQKCKLWDIRAMCTSGSQMKKGRTPRFYWDYRWQPYPGNPDKVKHPNDRSISTFTGHRVLQTLIRCRWSPAETTGQRYIFSGSQCGSLFVYDIITEKKVAVFRFHRSVMRDCDWHPTQPLLASVGWDGSVVKWERLPEHEKEGASRKYGLSVGSDLE</sequence>